<keyword evidence="1" id="KW-0521">NADP</keyword>
<gene>
    <name evidence="4" type="ORF">Vau01_042500</name>
</gene>
<dbReference type="Gene3D" id="3.40.50.720">
    <property type="entry name" value="NAD(P)-binding Rossmann-like Domain"/>
    <property type="match status" value="1"/>
</dbReference>
<evidence type="ECO:0000256" key="2">
    <source>
        <dbReference type="ARBA" id="ARBA00023002"/>
    </source>
</evidence>
<name>A0A8J3Z351_9ACTN</name>
<keyword evidence="5" id="KW-1185">Reference proteome</keyword>
<accession>A0A8J3Z351</accession>
<evidence type="ECO:0000313" key="5">
    <source>
        <dbReference type="Proteomes" id="UP000612585"/>
    </source>
</evidence>
<dbReference type="GO" id="GO:0070402">
    <property type="term" value="F:NADPH binding"/>
    <property type="evidence" value="ECO:0007669"/>
    <property type="project" value="TreeGrafter"/>
</dbReference>
<dbReference type="InterPro" id="IPR013154">
    <property type="entry name" value="ADH-like_N"/>
</dbReference>
<dbReference type="InterPro" id="IPR036291">
    <property type="entry name" value="NAD(P)-bd_dom_sf"/>
</dbReference>
<dbReference type="InterPro" id="IPR020843">
    <property type="entry name" value="ER"/>
</dbReference>
<organism evidence="4 5">
    <name type="scientific">Virgisporangium aurantiacum</name>
    <dbReference type="NCBI Taxonomy" id="175570"/>
    <lineage>
        <taxon>Bacteria</taxon>
        <taxon>Bacillati</taxon>
        <taxon>Actinomycetota</taxon>
        <taxon>Actinomycetes</taxon>
        <taxon>Micromonosporales</taxon>
        <taxon>Micromonosporaceae</taxon>
        <taxon>Virgisporangium</taxon>
    </lineage>
</organism>
<evidence type="ECO:0000256" key="1">
    <source>
        <dbReference type="ARBA" id="ARBA00022857"/>
    </source>
</evidence>
<dbReference type="Pfam" id="PF13602">
    <property type="entry name" value="ADH_zinc_N_2"/>
    <property type="match status" value="1"/>
</dbReference>
<feature type="domain" description="Enoyl reductase (ER)" evidence="3">
    <location>
        <begin position="10"/>
        <end position="301"/>
    </location>
</feature>
<protein>
    <submittedName>
        <fullName evidence="4">NADPH:quinone reductase</fullName>
    </submittedName>
</protein>
<dbReference type="Gene3D" id="3.90.180.10">
    <property type="entry name" value="Medium-chain alcohol dehydrogenases, catalytic domain"/>
    <property type="match status" value="1"/>
</dbReference>
<evidence type="ECO:0000313" key="4">
    <source>
        <dbReference type="EMBL" id="GIJ56734.1"/>
    </source>
</evidence>
<dbReference type="Pfam" id="PF08240">
    <property type="entry name" value="ADH_N"/>
    <property type="match status" value="1"/>
</dbReference>
<dbReference type="GO" id="GO:0016651">
    <property type="term" value="F:oxidoreductase activity, acting on NAD(P)H"/>
    <property type="evidence" value="ECO:0007669"/>
    <property type="project" value="TreeGrafter"/>
</dbReference>
<evidence type="ECO:0000259" key="3">
    <source>
        <dbReference type="SMART" id="SM00829"/>
    </source>
</evidence>
<dbReference type="SUPFAM" id="SSF50129">
    <property type="entry name" value="GroES-like"/>
    <property type="match status" value="1"/>
</dbReference>
<reference evidence="4" key="1">
    <citation type="submission" date="2021-01" db="EMBL/GenBank/DDBJ databases">
        <title>Whole genome shotgun sequence of Virgisporangium aurantiacum NBRC 16421.</title>
        <authorList>
            <person name="Komaki H."/>
            <person name="Tamura T."/>
        </authorList>
    </citation>
    <scope>NUCLEOTIDE SEQUENCE</scope>
    <source>
        <strain evidence="4">NBRC 16421</strain>
    </source>
</reference>
<dbReference type="Proteomes" id="UP000612585">
    <property type="component" value="Unassembled WGS sequence"/>
</dbReference>
<dbReference type="CDD" id="cd05289">
    <property type="entry name" value="MDR_like_2"/>
    <property type="match status" value="1"/>
</dbReference>
<comment type="caution">
    <text evidence="4">The sequence shown here is derived from an EMBL/GenBank/DDBJ whole genome shotgun (WGS) entry which is preliminary data.</text>
</comment>
<dbReference type="RefSeq" id="WP_203995518.1">
    <property type="nucleotide sequence ID" value="NZ_BOPG01000025.1"/>
</dbReference>
<dbReference type="EMBL" id="BOPG01000025">
    <property type="protein sequence ID" value="GIJ56734.1"/>
    <property type="molecule type" value="Genomic_DNA"/>
</dbReference>
<dbReference type="AlphaFoldDB" id="A0A8J3Z351"/>
<dbReference type="SMART" id="SM00829">
    <property type="entry name" value="PKS_ER"/>
    <property type="match status" value="1"/>
</dbReference>
<sequence length="303" mass="30869">MRAVVVTALGGPEVLQVVEQPDPSPAAGQVVVRVRATCVNPADIGARVGQIPGGPVPPPFLLGWDIAGEVVEVGAGVTDLEAGQPVVGMIPWFQTRGAVGGYAELVAADAEWLVPVPDGLDPVVASTIPLNALSAHRSLEIMALSGPTTLLVTGASGAVGGFAAQLAVRAGHRVLASATHDDEQWVRGLGVDTVIPRSADPFPEQAPAVLDAVPLGEPANAAVADGGVLVSTRPTPPIDPARGVRQEIVMVRLDRPALRALVDDVAAGRLRTRVAATVPLAEAAGAHRRVEAGGLRGKVVLVP</sequence>
<proteinExistence type="predicted"/>
<dbReference type="InterPro" id="IPR011032">
    <property type="entry name" value="GroES-like_sf"/>
</dbReference>
<keyword evidence="2" id="KW-0560">Oxidoreductase</keyword>
<dbReference type="SUPFAM" id="SSF51735">
    <property type="entry name" value="NAD(P)-binding Rossmann-fold domains"/>
    <property type="match status" value="1"/>
</dbReference>
<dbReference type="PANTHER" id="PTHR48106">
    <property type="entry name" value="QUINONE OXIDOREDUCTASE PIG3-RELATED"/>
    <property type="match status" value="1"/>
</dbReference>